<gene>
    <name evidence="2" type="ORF">LSAT_V11C100034070</name>
</gene>
<reference evidence="2 3" key="1">
    <citation type="journal article" date="2017" name="Nat. Commun.">
        <title>Genome assembly with in vitro proximity ligation data and whole-genome triplication in lettuce.</title>
        <authorList>
            <person name="Reyes-Chin-Wo S."/>
            <person name="Wang Z."/>
            <person name="Yang X."/>
            <person name="Kozik A."/>
            <person name="Arikit S."/>
            <person name="Song C."/>
            <person name="Xia L."/>
            <person name="Froenicke L."/>
            <person name="Lavelle D.O."/>
            <person name="Truco M.J."/>
            <person name="Xia R."/>
            <person name="Zhu S."/>
            <person name="Xu C."/>
            <person name="Xu H."/>
            <person name="Xu X."/>
            <person name="Cox K."/>
            <person name="Korf I."/>
            <person name="Meyers B.C."/>
            <person name="Michelmore R.W."/>
        </authorList>
    </citation>
    <scope>NUCLEOTIDE SEQUENCE [LARGE SCALE GENOMIC DNA]</scope>
    <source>
        <strain evidence="3">cv. Salinas</strain>
        <tissue evidence="2">Seedlings</tissue>
    </source>
</reference>
<name>A0A9R1WI57_LACSA</name>
<keyword evidence="3" id="KW-1185">Reference proteome</keyword>
<protein>
    <submittedName>
        <fullName evidence="2">Uncharacterized protein</fullName>
    </submittedName>
</protein>
<proteinExistence type="predicted"/>
<dbReference type="Proteomes" id="UP000235145">
    <property type="component" value="Unassembled WGS sequence"/>
</dbReference>
<dbReference type="AlphaFoldDB" id="A0A9R1WI57"/>
<evidence type="ECO:0000313" key="3">
    <source>
        <dbReference type="Proteomes" id="UP000235145"/>
    </source>
</evidence>
<comment type="caution">
    <text evidence="2">The sequence shown here is derived from an EMBL/GenBank/DDBJ whole genome shotgun (WGS) entry which is preliminary data.</text>
</comment>
<evidence type="ECO:0000313" key="2">
    <source>
        <dbReference type="EMBL" id="KAJ0224178.1"/>
    </source>
</evidence>
<sequence>MIMKLLMHLNAIRLKSKINLKDTSKLFARTEADNISTHSLTHCVKRIESNMREFHHILPNIMVWMKERTEPFVRWSTAYRLLDNESCVVVESIGVEFFEDKFPRDEENSSHTTPTSTSREILPPPPIVEEPRRSTRARIEKRTQKKLTREVIFAINLDDDPKTFTEAMTFRDVPLWKEAIKDEIDSIIGNGTWELAYLHKGRRPMGSKWIFKRWIHIHL</sequence>
<dbReference type="EMBL" id="NBSK02000001">
    <property type="protein sequence ID" value="KAJ0224178.1"/>
    <property type="molecule type" value="Genomic_DNA"/>
</dbReference>
<accession>A0A9R1WI57</accession>
<evidence type="ECO:0000256" key="1">
    <source>
        <dbReference type="SAM" id="MobiDB-lite"/>
    </source>
</evidence>
<feature type="region of interest" description="Disordered" evidence="1">
    <location>
        <begin position="104"/>
        <end position="129"/>
    </location>
</feature>
<organism evidence="2 3">
    <name type="scientific">Lactuca sativa</name>
    <name type="common">Garden lettuce</name>
    <dbReference type="NCBI Taxonomy" id="4236"/>
    <lineage>
        <taxon>Eukaryota</taxon>
        <taxon>Viridiplantae</taxon>
        <taxon>Streptophyta</taxon>
        <taxon>Embryophyta</taxon>
        <taxon>Tracheophyta</taxon>
        <taxon>Spermatophyta</taxon>
        <taxon>Magnoliopsida</taxon>
        <taxon>eudicotyledons</taxon>
        <taxon>Gunneridae</taxon>
        <taxon>Pentapetalae</taxon>
        <taxon>asterids</taxon>
        <taxon>campanulids</taxon>
        <taxon>Asterales</taxon>
        <taxon>Asteraceae</taxon>
        <taxon>Cichorioideae</taxon>
        <taxon>Cichorieae</taxon>
        <taxon>Lactucinae</taxon>
        <taxon>Lactuca</taxon>
    </lineage>
</organism>